<name>A0A1T4MX70_9FIRM</name>
<keyword evidence="5" id="KW-1185">Reference proteome</keyword>
<evidence type="ECO:0000259" key="3">
    <source>
        <dbReference type="PROSITE" id="PS51371"/>
    </source>
</evidence>
<dbReference type="RefSeq" id="WP_234983920.1">
    <property type="nucleotide sequence ID" value="NZ_FUWM01000012.1"/>
</dbReference>
<dbReference type="InterPro" id="IPR000644">
    <property type="entry name" value="CBS_dom"/>
</dbReference>
<dbReference type="InterPro" id="IPR036388">
    <property type="entry name" value="WH-like_DNA-bd_sf"/>
</dbReference>
<dbReference type="SUPFAM" id="SSF54631">
    <property type="entry name" value="CBS-domain pair"/>
    <property type="match status" value="1"/>
</dbReference>
<dbReference type="PANTHER" id="PTHR48108:SF32">
    <property type="entry name" value="TRANSCRIPTIONAL REPRESSOR CCPN"/>
    <property type="match status" value="1"/>
</dbReference>
<dbReference type="Proteomes" id="UP000190625">
    <property type="component" value="Unassembled WGS sequence"/>
</dbReference>
<feature type="domain" description="CBS" evidence="3">
    <location>
        <begin position="151"/>
        <end position="221"/>
    </location>
</feature>
<dbReference type="Gene3D" id="3.10.580.10">
    <property type="entry name" value="CBS-domain"/>
    <property type="match status" value="1"/>
</dbReference>
<gene>
    <name evidence="4" type="ORF">SAMN02745118_01625</name>
</gene>
<dbReference type="PIRSF" id="PIRSF026546">
    <property type="entry name" value="UCP026546_CBS_YqzB"/>
    <property type="match status" value="1"/>
</dbReference>
<evidence type="ECO:0000256" key="2">
    <source>
        <dbReference type="PROSITE-ProRule" id="PRU00703"/>
    </source>
</evidence>
<keyword evidence="1" id="KW-0677">Repeat</keyword>
<dbReference type="SUPFAM" id="SSF46785">
    <property type="entry name" value="Winged helix' DNA-binding domain"/>
    <property type="match status" value="1"/>
</dbReference>
<dbReference type="SMART" id="SM00116">
    <property type="entry name" value="CBS"/>
    <property type="match status" value="2"/>
</dbReference>
<dbReference type="Gene3D" id="1.10.10.10">
    <property type="entry name" value="Winged helix-like DNA-binding domain superfamily/Winged helix DNA-binding domain"/>
    <property type="match status" value="1"/>
</dbReference>
<evidence type="ECO:0000313" key="5">
    <source>
        <dbReference type="Proteomes" id="UP000190625"/>
    </source>
</evidence>
<dbReference type="PROSITE" id="PS51371">
    <property type="entry name" value="CBS"/>
    <property type="match status" value="2"/>
</dbReference>
<dbReference type="InterPro" id="IPR036390">
    <property type="entry name" value="WH_DNA-bd_sf"/>
</dbReference>
<organism evidence="4 5">
    <name type="scientific">Selenihalanaerobacter shriftii</name>
    <dbReference type="NCBI Taxonomy" id="142842"/>
    <lineage>
        <taxon>Bacteria</taxon>
        <taxon>Bacillati</taxon>
        <taxon>Bacillota</taxon>
        <taxon>Clostridia</taxon>
        <taxon>Halanaerobiales</taxon>
        <taxon>Halobacteroidaceae</taxon>
        <taxon>Selenihalanaerobacter</taxon>
    </lineage>
</organism>
<evidence type="ECO:0000313" key="4">
    <source>
        <dbReference type="EMBL" id="SJZ71563.1"/>
    </source>
</evidence>
<feature type="domain" description="CBS" evidence="3">
    <location>
        <begin position="86"/>
        <end position="142"/>
    </location>
</feature>
<dbReference type="STRING" id="142842.SAMN02745118_01625"/>
<dbReference type="AlphaFoldDB" id="A0A1T4MX70"/>
<proteinExistence type="predicted"/>
<dbReference type="EMBL" id="FUWM01000012">
    <property type="protein sequence ID" value="SJZ71563.1"/>
    <property type="molecule type" value="Genomic_DNA"/>
</dbReference>
<dbReference type="InterPro" id="IPR016842">
    <property type="entry name" value="UCP026546_HTH-CBS"/>
</dbReference>
<accession>A0A1T4MX70</accession>
<keyword evidence="2" id="KW-0129">CBS domain</keyword>
<reference evidence="5" key="1">
    <citation type="submission" date="2017-02" db="EMBL/GenBank/DDBJ databases">
        <authorList>
            <person name="Varghese N."/>
            <person name="Submissions S."/>
        </authorList>
    </citation>
    <scope>NUCLEOTIDE SEQUENCE [LARGE SCALE GENOMIC DNA]</scope>
    <source>
        <strain evidence="5">ATCC BAA-73</strain>
    </source>
</reference>
<dbReference type="InterPro" id="IPR013196">
    <property type="entry name" value="HTH_11"/>
</dbReference>
<protein>
    <submittedName>
        <fullName evidence="4">CBS domain-containing protein</fullName>
    </submittedName>
</protein>
<dbReference type="Pfam" id="PF00571">
    <property type="entry name" value="CBS"/>
    <property type="match status" value="2"/>
</dbReference>
<dbReference type="PANTHER" id="PTHR48108">
    <property type="entry name" value="CBS DOMAIN-CONTAINING PROTEIN CBSX2, CHLOROPLASTIC"/>
    <property type="match status" value="1"/>
</dbReference>
<dbReference type="Pfam" id="PF08279">
    <property type="entry name" value="HTH_11"/>
    <property type="match status" value="1"/>
</dbReference>
<dbReference type="InterPro" id="IPR046342">
    <property type="entry name" value="CBS_dom_sf"/>
</dbReference>
<sequence length="221" mass="24759">MKEGLEIKLSNRQNKIIEIVKNDEPITSKDIANQLNLTRSALRSDLSILTMANILEAKPRVGYFYVQDSSHLTDFNELYNIKLSKIKSVPVVVKEETSVYNAIVTLFLEDVGSLFVIDDDEALVGVISRKDLLKLTIGETDINQVPVSVVMTRMPNIITTRDNDTVFEAAEKLVNYEIDALPVVENLTDKAGVPLEDKLKVIGRVSKTNITRVFTDFGLEM</sequence>
<dbReference type="InterPro" id="IPR051462">
    <property type="entry name" value="CBS_domain-containing"/>
</dbReference>
<dbReference type="CDD" id="cd04617">
    <property type="entry name" value="CBS_pair_CcpN"/>
    <property type="match status" value="1"/>
</dbReference>
<evidence type="ECO:0000256" key="1">
    <source>
        <dbReference type="ARBA" id="ARBA00022737"/>
    </source>
</evidence>